<accession>A0A9Q4D5S3</accession>
<keyword evidence="6" id="KW-0413">Isomerase</keyword>
<dbReference type="GO" id="GO:0005829">
    <property type="term" value="C:cytosol"/>
    <property type="evidence" value="ECO:0007669"/>
    <property type="project" value="TreeGrafter"/>
</dbReference>
<dbReference type="InterPro" id="IPR000212">
    <property type="entry name" value="DNA_helicase_UvrD/REP"/>
</dbReference>
<dbReference type="RefSeq" id="WP_268210965.1">
    <property type="nucleotide sequence ID" value="NZ_JANSKK010000005.1"/>
</dbReference>
<evidence type="ECO:0000256" key="3">
    <source>
        <dbReference type="ARBA" id="ARBA00022801"/>
    </source>
</evidence>
<dbReference type="Proteomes" id="UP001081438">
    <property type="component" value="Unassembled WGS sequence"/>
</dbReference>
<dbReference type="PROSITE" id="PS51198">
    <property type="entry name" value="UVRD_HELICASE_ATP_BIND"/>
    <property type="match status" value="1"/>
</dbReference>
<dbReference type="GO" id="GO:0016787">
    <property type="term" value="F:hydrolase activity"/>
    <property type="evidence" value="ECO:0007669"/>
    <property type="project" value="UniProtKB-UniRule"/>
</dbReference>
<evidence type="ECO:0000256" key="1">
    <source>
        <dbReference type="ARBA" id="ARBA00009922"/>
    </source>
</evidence>
<name>A0A9Q4D5S3_9STAP</name>
<dbReference type="AlphaFoldDB" id="A0A9Q4D5S3"/>
<evidence type="ECO:0000256" key="7">
    <source>
        <dbReference type="ARBA" id="ARBA00034617"/>
    </source>
</evidence>
<evidence type="ECO:0000256" key="8">
    <source>
        <dbReference type="ARBA" id="ARBA00034808"/>
    </source>
</evidence>
<dbReference type="Gene3D" id="1.10.10.160">
    <property type="match status" value="1"/>
</dbReference>
<evidence type="ECO:0000256" key="5">
    <source>
        <dbReference type="ARBA" id="ARBA00022840"/>
    </source>
</evidence>
<dbReference type="SUPFAM" id="SSF52540">
    <property type="entry name" value="P-loop containing nucleoside triphosphate hydrolases"/>
    <property type="match status" value="1"/>
</dbReference>
<dbReference type="EC" id="5.6.2.4" evidence="8"/>
<evidence type="ECO:0000256" key="4">
    <source>
        <dbReference type="ARBA" id="ARBA00022806"/>
    </source>
</evidence>
<comment type="catalytic activity">
    <reaction evidence="7">
        <text>Couples ATP hydrolysis with the unwinding of duplex DNA by translocating in the 3'-5' direction.</text>
        <dbReference type="EC" id="5.6.2.4"/>
    </reaction>
</comment>
<evidence type="ECO:0000256" key="2">
    <source>
        <dbReference type="ARBA" id="ARBA00022741"/>
    </source>
</evidence>
<keyword evidence="4 10" id="KW-0347">Helicase</keyword>
<keyword evidence="5 10" id="KW-0067">ATP-binding</keyword>
<dbReference type="GO" id="GO:0003677">
    <property type="term" value="F:DNA binding"/>
    <property type="evidence" value="ECO:0007669"/>
    <property type="project" value="InterPro"/>
</dbReference>
<dbReference type="PANTHER" id="PTHR11070:SF3">
    <property type="entry name" value="DNA 3'-5' HELICASE"/>
    <property type="match status" value="1"/>
</dbReference>
<evidence type="ECO:0000259" key="11">
    <source>
        <dbReference type="PROSITE" id="PS51198"/>
    </source>
</evidence>
<dbReference type="GO" id="GO:0005524">
    <property type="term" value="F:ATP binding"/>
    <property type="evidence" value="ECO:0007669"/>
    <property type="project" value="UniProtKB-UniRule"/>
</dbReference>
<gene>
    <name evidence="12" type="ORF">NW112_10035</name>
</gene>
<evidence type="ECO:0000313" key="12">
    <source>
        <dbReference type="EMBL" id="MCY1595576.1"/>
    </source>
</evidence>
<protein>
    <recommendedName>
        <fullName evidence="8">DNA 3'-5' helicase</fullName>
        <ecNumber evidence="8">5.6.2.4</ecNumber>
    </recommendedName>
</protein>
<dbReference type="GO" id="GO:0043138">
    <property type="term" value="F:3'-5' DNA helicase activity"/>
    <property type="evidence" value="ECO:0007669"/>
    <property type="project" value="UniProtKB-EC"/>
</dbReference>
<comment type="similarity">
    <text evidence="1">Belongs to the helicase family. UvrD subfamily.</text>
</comment>
<comment type="caution">
    <text evidence="12">The sequence shown here is derived from an EMBL/GenBank/DDBJ whole genome shotgun (WGS) entry which is preliminary data.</text>
</comment>
<proteinExistence type="inferred from homology"/>
<evidence type="ECO:0000313" key="13">
    <source>
        <dbReference type="Proteomes" id="UP001081438"/>
    </source>
</evidence>
<keyword evidence="2 10" id="KW-0547">Nucleotide-binding</keyword>
<dbReference type="Pfam" id="PF00580">
    <property type="entry name" value="UvrD-helicase"/>
    <property type="match status" value="1"/>
</dbReference>
<feature type="domain" description="UvrD-like helicase ATP-binding" evidence="11">
    <location>
        <begin position="5"/>
        <end position="312"/>
    </location>
</feature>
<dbReference type="InterPro" id="IPR013986">
    <property type="entry name" value="DExx_box_DNA_helicase_dom_sf"/>
</dbReference>
<dbReference type="InterPro" id="IPR014017">
    <property type="entry name" value="DNA_helicase_UvrD-like_C"/>
</dbReference>
<comment type="catalytic activity">
    <reaction evidence="9">
        <text>ATP + H2O = ADP + phosphate + H(+)</text>
        <dbReference type="Rhea" id="RHEA:13065"/>
        <dbReference type="ChEBI" id="CHEBI:15377"/>
        <dbReference type="ChEBI" id="CHEBI:15378"/>
        <dbReference type="ChEBI" id="CHEBI:30616"/>
        <dbReference type="ChEBI" id="CHEBI:43474"/>
        <dbReference type="ChEBI" id="CHEBI:456216"/>
        <dbReference type="EC" id="5.6.2.4"/>
    </reaction>
</comment>
<keyword evidence="3 10" id="KW-0378">Hydrolase</keyword>
<sequence length="508" mass="60112">MNLPTLIGHQTEILYVPEKQNMMITGSAGSGKSLLALYRVFWLAKIHPEEKIVLLTFNKPVNEDMKKKLKLILNKRNEEYPQNLHILTYHSFLYKILTHLVKNYSDVIEDSEKYIDPQNDRLWLYHSERDKLVSQIIEGLREENPDESSYKRPVQTFVNEIKWMQQMSIKDEEEYYDSERIGRKDTRITRDKRKHFYTVFEKYKELRESGDNPRFYDFEDIGTLVREILHKIEDTKEINDVLNLKYIFIDEFQDFTTDMLKTINALCHSEGTVTLLGDINQGIYGKRVSFKSVGINMNKYEKHILNQNYRNSKQISEFAEILSQSTYFDKNSDLYIRAKNGKREGEEPKILKHVSQYRELDSVMEYIKEAPEEEEILVITPPDKIGLLLYNCKKHNIRLKQVKDINDKYSSETKYFGSYNNVKGLEFDTVLMPLLSKDNFVELLNYENNELDITAEDFDIEDIENELLEKYLAQLYVGVTRAKDKLILSYTGELHPLLQEEKLIQYIK</sequence>
<evidence type="ECO:0000256" key="9">
    <source>
        <dbReference type="ARBA" id="ARBA00048988"/>
    </source>
</evidence>
<dbReference type="EMBL" id="JANSKX010000033">
    <property type="protein sequence ID" value="MCY1595576.1"/>
    <property type="molecule type" value="Genomic_DNA"/>
</dbReference>
<dbReference type="GO" id="GO:0000725">
    <property type="term" value="P:recombinational repair"/>
    <property type="evidence" value="ECO:0007669"/>
    <property type="project" value="TreeGrafter"/>
</dbReference>
<evidence type="ECO:0000256" key="10">
    <source>
        <dbReference type="PROSITE-ProRule" id="PRU00560"/>
    </source>
</evidence>
<organism evidence="12 13">
    <name type="scientific">Staphylococcus pettenkoferi</name>
    <dbReference type="NCBI Taxonomy" id="170573"/>
    <lineage>
        <taxon>Bacteria</taxon>
        <taxon>Bacillati</taxon>
        <taxon>Bacillota</taxon>
        <taxon>Bacilli</taxon>
        <taxon>Bacillales</taxon>
        <taxon>Staphylococcaceae</taxon>
        <taxon>Staphylococcus</taxon>
    </lineage>
</organism>
<dbReference type="InterPro" id="IPR027417">
    <property type="entry name" value="P-loop_NTPase"/>
</dbReference>
<feature type="binding site" evidence="10">
    <location>
        <begin position="26"/>
        <end position="33"/>
    </location>
    <ligand>
        <name>ATP</name>
        <dbReference type="ChEBI" id="CHEBI:30616"/>
    </ligand>
</feature>
<evidence type="ECO:0000256" key="6">
    <source>
        <dbReference type="ARBA" id="ARBA00023235"/>
    </source>
</evidence>
<dbReference type="Pfam" id="PF13361">
    <property type="entry name" value="UvrD_C"/>
    <property type="match status" value="1"/>
</dbReference>
<reference evidence="12" key="1">
    <citation type="journal article" date="2022" name="Int. J. Mol. Sci.">
        <title>Phenotypic and genotypic virulence characterisation of Staphylococcus pettenkoferi strains isolated from human bloodstream and diabetic foot infections.</title>
        <authorList>
            <person name="Magnan C."/>
        </authorList>
    </citation>
    <scope>NUCLEOTIDE SEQUENCE</scope>
    <source>
        <strain evidence="12">NSP020P</strain>
    </source>
</reference>
<dbReference type="Gene3D" id="3.40.50.300">
    <property type="entry name" value="P-loop containing nucleotide triphosphate hydrolases"/>
    <property type="match status" value="2"/>
</dbReference>
<dbReference type="PANTHER" id="PTHR11070">
    <property type="entry name" value="UVRD / RECB / PCRA DNA HELICASE FAMILY MEMBER"/>
    <property type="match status" value="1"/>
</dbReference>
<dbReference type="InterPro" id="IPR014016">
    <property type="entry name" value="UvrD-like_ATP-bd"/>
</dbReference>